<dbReference type="RefSeq" id="XP_053592414.1">
    <property type="nucleotide sequence ID" value="XM_053723769.1"/>
</dbReference>
<dbReference type="AlphaFoldDB" id="A0A6A5HUE3"/>
<dbReference type="Proteomes" id="UP000483820">
    <property type="component" value="Chromosome I"/>
</dbReference>
<protein>
    <submittedName>
        <fullName evidence="2">Uncharacterized protein</fullName>
    </submittedName>
</protein>
<comment type="caution">
    <text evidence="2">The sequence shown here is derived from an EMBL/GenBank/DDBJ whole genome shotgun (WGS) entry which is preliminary data.</text>
</comment>
<dbReference type="CTD" id="78773488"/>
<gene>
    <name evidence="2" type="ORF">GCK72_003031</name>
</gene>
<dbReference type="GeneID" id="78773488"/>
<sequence length="738" mass="84753">MEPNPALDIQPEPPAPHQQEAPTLQPTREIPLRIQHPKYSVLHYGEVAGPGDRRRNKPNKFRVQSFHQFTGQALPVPDDVLRTWAEYEGEWAANDVPPLIFDYGCLRLQVWKQSIPDPATHFNEVSKRMPFLATLPGLHIWFLRNVRGTQEVNHLEAGGSGRCQLCGSNLLGIPLSNHHHSSCIFRHLDRHTLMQFMSINHLAFCPYCGSRSATHTLAECMQRESACRQCGAVDHMECQKLCEAVGVDPMAAEEQKTRVTQYRREYYEHCRRLAERGELRYRIISDATHPYYSRRIIEESLHPAGWGLFLDYQREYPQIPRIRYQTTQLYSGLVTPESDAAWSNEYPVFQPSEMDEIERLQWRVDEIRFGRQTRFNRTNPHPTYTINEFIGQRSRIREERLQAQRALNEPILPVIVDDWSVEMNEEQRQEEVAQQHPPLEEQIPDDISQEDDIEAHSEESNASSSADSNVSTSDNSNESIEDSNREDDSEPVESSMSSSDSRDNEEPAVPPAVEEPVAVLPAAFPPEVREPVEAPAVVEPQVEARPVVEPSAEAQPVVPQADIFHTEDSQWDIVREAEQERQLALTAARISSYRDRTLEVLSAADDLDLLAANSIPLDPQNLRDRIAWQVQTVTGRRIEEEMEAYPQFILRDYARMLTGVLRTVAKIRRVQRVISIHFTRCDESLYLNDHGHQLFIPTLALFARIPFDDRQARLIHNWEQLTEWLVTDGNSGCRVDLQ</sequence>
<dbReference type="EMBL" id="WUAV01000001">
    <property type="protein sequence ID" value="KAF1771205.1"/>
    <property type="molecule type" value="Genomic_DNA"/>
</dbReference>
<dbReference type="KEGG" id="crq:GCK72_003031"/>
<feature type="region of interest" description="Disordered" evidence="1">
    <location>
        <begin position="451"/>
        <end position="512"/>
    </location>
</feature>
<feature type="compositionally biased region" description="Acidic residues" evidence="1">
    <location>
        <begin position="479"/>
        <end position="491"/>
    </location>
</feature>
<evidence type="ECO:0000313" key="2">
    <source>
        <dbReference type="EMBL" id="KAF1771205.1"/>
    </source>
</evidence>
<organism evidence="2 3">
    <name type="scientific">Caenorhabditis remanei</name>
    <name type="common">Caenorhabditis vulgaris</name>
    <dbReference type="NCBI Taxonomy" id="31234"/>
    <lineage>
        <taxon>Eukaryota</taxon>
        <taxon>Metazoa</taxon>
        <taxon>Ecdysozoa</taxon>
        <taxon>Nematoda</taxon>
        <taxon>Chromadorea</taxon>
        <taxon>Rhabditida</taxon>
        <taxon>Rhabditina</taxon>
        <taxon>Rhabditomorpha</taxon>
        <taxon>Rhabditoidea</taxon>
        <taxon>Rhabditidae</taxon>
        <taxon>Peloderinae</taxon>
        <taxon>Caenorhabditis</taxon>
    </lineage>
</organism>
<feature type="compositionally biased region" description="Low complexity" evidence="1">
    <location>
        <begin position="460"/>
        <end position="478"/>
    </location>
</feature>
<name>A0A6A5HUE3_CAERE</name>
<proteinExistence type="predicted"/>
<feature type="region of interest" description="Disordered" evidence="1">
    <location>
        <begin position="1"/>
        <end position="25"/>
    </location>
</feature>
<evidence type="ECO:0000313" key="3">
    <source>
        <dbReference type="Proteomes" id="UP000483820"/>
    </source>
</evidence>
<reference evidence="2 3" key="1">
    <citation type="submission" date="2019-12" db="EMBL/GenBank/DDBJ databases">
        <title>Chromosome-level assembly of the Caenorhabditis remanei genome.</title>
        <authorList>
            <person name="Teterina A.A."/>
            <person name="Willis J.H."/>
            <person name="Phillips P.C."/>
        </authorList>
    </citation>
    <scope>NUCLEOTIDE SEQUENCE [LARGE SCALE GENOMIC DNA]</scope>
    <source>
        <strain evidence="2 3">PX506</strain>
        <tissue evidence="2">Whole organism</tissue>
    </source>
</reference>
<evidence type="ECO:0000256" key="1">
    <source>
        <dbReference type="SAM" id="MobiDB-lite"/>
    </source>
</evidence>
<accession>A0A6A5HUE3</accession>